<dbReference type="InterPro" id="IPR001841">
    <property type="entry name" value="Znf_RING"/>
</dbReference>
<feature type="compositionally biased region" description="Basic and acidic residues" evidence="6">
    <location>
        <begin position="12"/>
        <end position="26"/>
    </location>
</feature>
<dbReference type="OrthoDB" id="1667110at2759"/>
<feature type="region of interest" description="Disordered" evidence="6">
    <location>
        <begin position="472"/>
        <end position="506"/>
    </location>
</feature>
<dbReference type="GO" id="GO:0032454">
    <property type="term" value="F:histone H3K9 demethylase activity"/>
    <property type="evidence" value="ECO:0007669"/>
    <property type="project" value="InterPro"/>
</dbReference>
<feature type="compositionally biased region" description="Basic residues" evidence="6">
    <location>
        <begin position="611"/>
        <end position="622"/>
    </location>
</feature>
<proteinExistence type="inferred from homology"/>
<evidence type="ECO:0000256" key="4">
    <source>
        <dbReference type="ARBA" id="ARBA00023242"/>
    </source>
</evidence>
<evidence type="ECO:0000256" key="5">
    <source>
        <dbReference type="PROSITE-ProRule" id="PRU00175"/>
    </source>
</evidence>
<comment type="similarity">
    <text evidence="2">Belongs to the JARID1 histone demethylase family.</text>
</comment>
<keyword evidence="9" id="KW-1185">Reference proteome</keyword>
<dbReference type="InterPro" id="IPR045109">
    <property type="entry name" value="LSDs-like"/>
</dbReference>
<feature type="compositionally biased region" description="Basic residues" evidence="6">
    <location>
        <begin position="113"/>
        <end position="130"/>
    </location>
</feature>
<name>A0A9J5ZY35_SOLCO</name>
<keyword evidence="5" id="KW-0863">Zinc-finger</keyword>
<reference evidence="8 9" key="1">
    <citation type="submission" date="2020-09" db="EMBL/GenBank/DDBJ databases">
        <title>De no assembly of potato wild relative species, Solanum commersonii.</title>
        <authorList>
            <person name="Cho K."/>
        </authorList>
    </citation>
    <scope>NUCLEOTIDE SEQUENCE [LARGE SCALE GENOMIC DNA]</scope>
    <source>
        <strain evidence="8">LZ3.2</strain>
        <tissue evidence="8">Leaf</tissue>
    </source>
</reference>
<organism evidence="8 9">
    <name type="scientific">Solanum commersonii</name>
    <name type="common">Commerson's wild potato</name>
    <name type="synonym">Commerson's nightshade</name>
    <dbReference type="NCBI Taxonomy" id="4109"/>
    <lineage>
        <taxon>Eukaryota</taxon>
        <taxon>Viridiplantae</taxon>
        <taxon>Streptophyta</taxon>
        <taxon>Embryophyta</taxon>
        <taxon>Tracheophyta</taxon>
        <taxon>Spermatophyta</taxon>
        <taxon>Magnoliopsida</taxon>
        <taxon>eudicotyledons</taxon>
        <taxon>Gunneridae</taxon>
        <taxon>Pentapetalae</taxon>
        <taxon>asterids</taxon>
        <taxon>lamiids</taxon>
        <taxon>Solanales</taxon>
        <taxon>Solanaceae</taxon>
        <taxon>Solanoideae</taxon>
        <taxon>Solaneae</taxon>
        <taxon>Solanum</taxon>
    </lineage>
</organism>
<dbReference type="GO" id="GO:0031490">
    <property type="term" value="F:chromatin DNA binding"/>
    <property type="evidence" value="ECO:0007669"/>
    <property type="project" value="TreeGrafter"/>
</dbReference>
<feature type="compositionally biased region" description="Basic residues" evidence="6">
    <location>
        <begin position="237"/>
        <end position="253"/>
    </location>
</feature>
<comment type="subcellular location">
    <subcellularLocation>
        <location evidence="1">Nucleus</location>
    </subcellularLocation>
</comment>
<feature type="region of interest" description="Disordered" evidence="6">
    <location>
        <begin position="710"/>
        <end position="729"/>
    </location>
</feature>
<comment type="caution">
    <text evidence="8">The sequence shown here is derived from an EMBL/GenBank/DDBJ whole genome shotgun (WGS) entry which is preliminary data.</text>
</comment>
<feature type="compositionally biased region" description="Basic residues" evidence="6">
    <location>
        <begin position="754"/>
        <end position="772"/>
    </location>
</feature>
<accession>A0A9J5ZY35</accession>
<dbReference type="GO" id="GO:0003712">
    <property type="term" value="F:transcription coregulator activity"/>
    <property type="evidence" value="ECO:0007669"/>
    <property type="project" value="TreeGrafter"/>
</dbReference>
<gene>
    <name evidence="8" type="ORF">H5410_017078</name>
</gene>
<feature type="region of interest" description="Disordered" evidence="6">
    <location>
        <begin position="754"/>
        <end position="779"/>
    </location>
</feature>
<feature type="compositionally biased region" description="Basic residues" evidence="6">
    <location>
        <begin position="76"/>
        <end position="89"/>
    </location>
</feature>
<feature type="region of interest" description="Disordered" evidence="6">
    <location>
        <begin position="74"/>
        <end position="303"/>
    </location>
</feature>
<evidence type="ECO:0000256" key="2">
    <source>
        <dbReference type="ARBA" id="ARBA00006801"/>
    </source>
</evidence>
<keyword evidence="4" id="KW-0539">Nucleus</keyword>
<feature type="region of interest" description="Disordered" evidence="6">
    <location>
        <begin position="540"/>
        <end position="563"/>
    </location>
</feature>
<feature type="compositionally biased region" description="Basic residues" evidence="6">
    <location>
        <begin position="472"/>
        <end position="487"/>
    </location>
</feature>
<feature type="compositionally biased region" description="Basic residues" evidence="6">
    <location>
        <begin position="285"/>
        <end position="294"/>
    </location>
</feature>
<dbReference type="GO" id="GO:0000118">
    <property type="term" value="C:histone deacetylase complex"/>
    <property type="evidence" value="ECO:0007669"/>
    <property type="project" value="TreeGrafter"/>
</dbReference>
<feature type="compositionally biased region" description="Basic and acidic residues" evidence="6">
    <location>
        <begin position="254"/>
        <end position="284"/>
    </location>
</feature>
<feature type="region of interest" description="Disordered" evidence="6">
    <location>
        <begin position="611"/>
        <end position="643"/>
    </location>
</feature>
<dbReference type="PROSITE" id="PS50089">
    <property type="entry name" value="ZF_RING_2"/>
    <property type="match status" value="1"/>
</dbReference>
<dbReference type="SMART" id="SM00384">
    <property type="entry name" value="AT_hook"/>
    <property type="match status" value="11"/>
</dbReference>
<evidence type="ECO:0000259" key="7">
    <source>
        <dbReference type="PROSITE" id="PS50089"/>
    </source>
</evidence>
<dbReference type="GO" id="GO:0006357">
    <property type="term" value="P:regulation of transcription by RNA polymerase II"/>
    <property type="evidence" value="ECO:0007669"/>
    <property type="project" value="TreeGrafter"/>
</dbReference>
<sequence length="1051" mass="115504">MLQHSIRQLKKKKEEQSKQNPKERLEGCSVSCQDSILMVDDKVMEDLNQKQGSFDGQQVLVPFMENVVANASVISSKKRGRPKGSKNNRRSVEENVGTSGTASVMDGSGQRVLMKKKNRLDRPKGSKNSRRSGEEDGGISGTVSVMDGSREGFLMKKKMRLGSPKGYKNNRRSGEENVGISGTVSMMDGSGEGVLMKKKNKRLGRPKGSKNKKRKVGENGESPSAAGIGNDSDAMLMKKKNVGQRHKGSKSKKKNMEQNREHQVRRTKKEGEERRKDCGEEGTIKKRGRGRPKGSKSEKKTVTGNETGVVLLIDDTSVGKRNTDVVEKEICTTGDFGISANQVYGHNEIVKKKIGRPKGSRNKKKVLIGRLNVPSCNGGGSKDIDSNKGKIFMPAENAGKLDDFVVGYKKHIVKRGRPRGSKTKKKITLGYMSNATSGHEVDVMCQGENEKRITMAGQNGVILNEEQGMIVKKKDRRGRSRGSRTKSKVIPGHSSGTNTNDGDMDAVRKEDDGKRKFVAGEGGGNGIATSNGERIFKKERRGLPKASKSKKRTTGGNFADANLNNREQDVGTMRLNVAENGMLLSEENKGDLNEVALVSAVRVVKRKGVLGRPKGSKNKKKTIISSSSDVYSGHGVGAMNSSKEHENKMVSLATDHMVGILSEVTITKMDSCSLPQGLRNENKIVESGENQHAFVDAAEDGTRKMFKKKRCRGRVKSSENKKQAAVRRGRPKGLKNKRMTGVIATVTNGVNLSIKRKNGRGRPKGSKNKKSKIMSEENNKTAGAIIVHDDGGGSQAEQKVKHCGMLPVATKNGGISGESVLLDALGGRVSKRKVSSGRPKGSKNKKKAVAFNMGFPCQVSCQNAVSKMVKRRGRPKGLNDKKKISIVSECMGEQELSANAETSGLTVQGVLDTITWKDQQNFWCHQCRNYKASVVTCSKCRRKRYCNNCIAKWYPDRTNDEVEDTCPFCYGNCNCGACLQKNVFLKDCCKETDENMRLEGSLYLLFNILPLLRHIQKEQRFELEVEANIRGVQLTEEDVTISVVDDDDRVY</sequence>
<dbReference type="PANTHER" id="PTHR12549">
    <property type="entry name" value="JMJC DOMAIN-CONTAINING HISTONE DEMETHYLATION PROTEIN"/>
    <property type="match status" value="1"/>
</dbReference>
<dbReference type="EMBL" id="JACXVP010000003">
    <property type="protein sequence ID" value="KAG5617254.1"/>
    <property type="molecule type" value="Genomic_DNA"/>
</dbReference>
<dbReference type="Proteomes" id="UP000824120">
    <property type="component" value="Chromosome 3"/>
</dbReference>
<dbReference type="AlphaFoldDB" id="A0A9J5ZY35"/>
<dbReference type="GO" id="GO:0008270">
    <property type="term" value="F:zinc ion binding"/>
    <property type="evidence" value="ECO:0007669"/>
    <property type="project" value="UniProtKB-KW"/>
</dbReference>
<evidence type="ECO:0000256" key="6">
    <source>
        <dbReference type="SAM" id="MobiDB-lite"/>
    </source>
</evidence>
<evidence type="ECO:0000256" key="3">
    <source>
        <dbReference type="ARBA" id="ARBA00022723"/>
    </source>
</evidence>
<keyword evidence="3" id="KW-0479">Metal-binding</keyword>
<protein>
    <recommendedName>
        <fullName evidence="7">RING-type domain-containing protein</fullName>
    </recommendedName>
</protein>
<feature type="domain" description="RING-type" evidence="7">
    <location>
        <begin position="924"/>
        <end position="969"/>
    </location>
</feature>
<feature type="compositionally biased region" description="Basic residues" evidence="6">
    <location>
        <begin position="196"/>
        <end position="215"/>
    </location>
</feature>
<feature type="region of interest" description="Disordered" evidence="6">
    <location>
        <begin position="1"/>
        <end position="27"/>
    </location>
</feature>
<dbReference type="PANTHER" id="PTHR12549:SF38">
    <property type="entry name" value="JMJC DOMAIN-CONTAINING HISTONE DEMETHYLASE 2, ISOFORM A"/>
    <property type="match status" value="1"/>
</dbReference>
<keyword evidence="5" id="KW-0862">Zinc</keyword>
<evidence type="ECO:0000313" key="9">
    <source>
        <dbReference type="Proteomes" id="UP000824120"/>
    </source>
</evidence>
<dbReference type="InterPro" id="IPR017956">
    <property type="entry name" value="AT_hook_DNA-bd_motif"/>
</dbReference>
<dbReference type="GO" id="GO:0000785">
    <property type="term" value="C:chromatin"/>
    <property type="evidence" value="ECO:0007669"/>
    <property type="project" value="TreeGrafter"/>
</dbReference>
<evidence type="ECO:0000256" key="1">
    <source>
        <dbReference type="ARBA" id="ARBA00004123"/>
    </source>
</evidence>
<evidence type="ECO:0000313" key="8">
    <source>
        <dbReference type="EMBL" id="KAG5617254.1"/>
    </source>
</evidence>